<dbReference type="SUPFAM" id="SSF52540">
    <property type="entry name" value="P-loop containing nucleoside triphosphate hydrolases"/>
    <property type="match status" value="1"/>
</dbReference>
<proteinExistence type="inferred from homology"/>
<dbReference type="InterPro" id="IPR029057">
    <property type="entry name" value="PRTase-like"/>
</dbReference>
<dbReference type="AlphaFoldDB" id="A0A5N5JNH8"/>
<evidence type="ECO:0000313" key="16">
    <source>
        <dbReference type="Proteomes" id="UP000326939"/>
    </source>
</evidence>
<dbReference type="Pfam" id="PF14681">
    <property type="entry name" value="UPRTase"/>
    <property type="match status" value="1"/>
</dbReference>
<dbReference type="PRINTS" id="PR00988">
    <property type="entry name" value="URIDINKINASE"/>
</dbReference>
<dbReference type="GO" id="GO:0044206">
    <property type="term" value="P:UMP salvage"/>
    <property type="evidence" value="ECO:0007669"/>
    <property type="project" value="UniProtKB-UniPathway"/>
</dbReference>
<dbReference type="FunFam" id="3.40.50.2020:FF:000015">
    <property type="entry name" value="Uridine kinase"/>
    <property type="match status" value="1"/>
</dbReference>
<keyword evidence="16" id="KW-1185">Reference proteome</keyword>
<evidence type="ECO:0000259" key="14">
    <source>
        <dbReference type="Pfam" id="PF14681"/>
    </source>
</evidence>
<comment type="similarity">
    <text evidence="4">In the C-terminal section; belongs to the UPRTase family.</text>
</comment>
<comment type="caution">
    <text evidence="15">The sequence shown here is derived from an EMBL/GenBank/DDBJ whole genome shotgun (WGS) entry which is preliminary data.</text>
</comment>
<evidence type="ECO:0000256" key="9">
    <source>
        <dbReference type="ARBA" id="ARBA00022777"/>
    </source>
</evidence>
<keyword evidence="10" id="KW-0342">GTP-binding</keyword>
<evidence type="ECO:0000256" key="5">
    <source>
        <dbReference type="ARBA" id="ARBA00012137"/>
    </source>
</evidence>
<dbReference type="InterPro" id="IPR006083">
    <property type="entry name" value="PRK/URK"/>
</dbReference>
<dbReference type="EC" id="2.7.1.48" evidence="5"/>
<dbReference type="CDD" id="cd02023">
    <property type="entry name" value="UMPK"/>
    <property type="match status" value="1"/>
</dbReference>
<keyword evidence="6" id="KW-0021">Allosteric enzyme</keyword>
<evidence type="ECO:0000256" key="8">
    <source>
        <dbReference type="ARBA" id="ARBA00022741"/>
    </source>
</evidence>
<evidence type="ECO:0000256" key="6">
    <source>
        <dbReference type="ARBA" id="ARBA00022533"/>
    </source>
</evidence>
<dbReference type="InterPro" id="IPR000836">
    <property type="entry name" value="PRTase_dom"/>
</dbReference>
<dbReference type="GO" id="GO:0004849">
    <property type="term" value="F:uridine kinase activity"/>
    <property type="evidence" value="ECO:0007669"/>
    <property type="project" value="UniProtKB-EC"/>
</dbReference>
<dbReference type="InterPro" id="IPR000764">
    <property type="entry name" value="Uridine_kinase-like"/>
</dbReference>
<gene>
    <name evidence="15" type="ORF">DKX38_025270</name>
</gene>
<evidence type="ECO:0000256" key="2">
    <source>
        <dbReference type="ARBA" id="ARBA00004784"/>
    </source>
</evidence>
<keyword evidence="7" id="KW-0808">Transferase</keyword>
<evidence type="ECO:0000256" key="12">
    <source>
        <dbReference type="SAM" id="MobiDB-lite"/>
    </source>
</evidence>
<keyword evidence="9" id="KW-0418">Kinase</keyword>
<feature type="domain" description="Phosphoribulokinase/uridine kinase" evidence="13">
    <location>
        <begin position="63"/>
        <end position="301"/>
    </location>
</feature>
<dbReference type="InterPro" id="IPR027417">
    <property type="entry name" value="P-loop_NTPase"/>
</dbReference>
<evidence type="ECO:0000259" key="13">
    <source>
        <dbReference type="Pfam" id="PF00485"/>
    </source>
</evidence>
<dbReference type="SUPFAM" id="SSF53271">
    <property type="entry name" value="PRTase-like"/>
    <property type="match status" value="1"/>
</dbReference>
<comment type="pathway">
    <text evidence="2">Pyrimidine metabolism; CTP biosynthesis via salvage pathway; CTP from cytidine: step 1/3.</text>
</comment>
<dbReference type="Proteomes" id="UP000326939">
    <property type="component" value="Chromosome 16"/>
</dbReference>
<name>A0A5N5JNH8_9ROSI</name>
<dbReference type="Pfam" id="PF00485">
    <property type="entry name" value="PRK"/>
    <property type="match status" value="1"/>
</dbReference>
<evidence type="ECO:0000256" key="1">
    <source>
        <dbReference type="ARBA" id="ARBA00004690"/>
    </source>
</evidence>
<evidence type="ECO:0000256" key="3">
    <source>
        <dbReference type="ARBA" id="ARBA00008173"/>
    </source>
</evidence>
<evidence type="ECO:0000313" key="15">
    <source>
        <dbReference type="EMBL" id="KAB5520951.1"/>
    </source>
</evidence>
<sequence length="547" mass="61765">MKPEETNSIDYVMEKASGPHFSGFRPDGLLSSPPSSTASPSHRSASDSSLALSDSNAPNQPFVIGVSGGTASGKTTVCDMIIQQLHDHRVVLVNQDSFYRGLTPEESKRVHEYNFDHPEYATVVVVDAFDTEQLLDCVQKLRSGHSYQVPIYDFKNHRRSSESFRQVLTLLHFLQKKSTQCSWCNFFPYLNPMMLSPYKQWQSSSLSWKVNASDVIILEGILVFHDQRVRNLMNMKIFVDADADVRLARRIRRDIVERGRDINSVLEQYAKFVKPAFDNFVLPSKKYADVIIPRGGENNVAIDLIVQHIHTKLGQHDLCKIYPNVYVIQSTFQIRGMHTLIRDKEISKHDFVFYSDRLIRLVVEHGLGYLPFTEKQVVTPTGSVYTGVDFCKKLCGVSIIRRNSSANQYLLSVIYSGESMENALRACCKGIKIGKILIHRVGDNGKQLIYEKLPKDISERHVLLLDPVLATGNSANHAIELLIQKGVPESHIIFLNLISAPEGIHCVCKRFPSLKIVTSEIDVALNEEFRVIPGMGEFGDRYFGTDD</sequence>
<comment type="pathway">
    <text evidence="1">Pyrimidine metabolism; UMP biosynthesis via salvage pathway; UMP from uridine: step 1/1.</text>
</comment>
<evidence type="ECO:0000256" key="4">
    <source>
        <dbReference type="ARBA" id="ARBA00010723"/>
    </source>
</evidence>
<dbReference type="CDD" id="cd06223">
    <property type="entry name" value="PRTases_typeI"/>
    <property type="match status" value="1"/>
</dbReference>
<dbReference type="GO" id="GO:0005525">
    <property type="term" value="F:GTP binding"/>
    <property type="evidence" value="ECO:0007669"/>
    <property type="project" value="UniProtKB-KW"/>
</dbReference>
<organism evidence="15 16">
    <name type="scientific">Salix brachista</name>
    <dbReference type="NCBI Taxonomy" id="2182728"/>
    <lineage>
        <taxon>Eukaryota</taxon>
        <taxon>Viridiplantae</taxon>
        <taxon>Streptophyta</taxon>
        <taxon>Embryophyta</taxon>
        <taxon>Tracheophyta</taxon>
        <taxon>Spermatophyta</taxon>
        <taxon>Magnoliopsida</taxon>
        <taxon>eudicotyledons</taxon>
        <taxon>Gunneridae</taxon>
        <taxon>Pentapetalae</taxon>
        <taxon>rosids</taxon>
        <taxon>fabids</taxon>
        <taxon>Malpighiales</taxon>
        <taxon>Salicaceae</taxon>
        <taxon>Saliceae</taxon>
        <taxon>Salix</taxon>
    </lineage>
</organism>
<keyword evidence="11" id="KW-0511">Multifunctional enzyme</keyword>
<evidence type="ECO:0000256" key="11">
    <source>
        <dbReference type="ARBA" id="ARBA00023268"/>
    </source>
</evidence>
<accession>A0A5N5JNH8</accession>
<dbReference type="Gene3D" id="3.40.50.2020">
    <property type="match status" value="1"/>
</dbReference>
<feature type="domain" description="Phosphoribosyltransferase" evidence="14">
    <location>
        <begin position="330"/>
        <end position="545"/>
    </location>
</feature>
<dbReference type="Gene3D" id="3.40.50.300">
    <property type="entry name" value="P-loop containing nucleotide triphosphate hydrolases"/>
    <property type="match status" value="1"/>
</dbReference>
<protein>
    <recommendedName>
        <fullName evidence="5">uridine/cytidine kinase</fullName>
        <ecNumber evidence="5">2.7.1.48</ecNumber>
    </recommendedName>
</protein>
<feature type="compositionally biased region" description="Low complexity" evidence="12">
    <location>
        <begin position="29"/>
        <end position="54"/>
    </location>
</feature>
<keyword evidence="8" id="KW-0547">Nucleotide-binding</keyword>
<dbReference type="PANTHER" id="PTHR10285">
    <property type="entry name" value="URIDINE KINASE"/>
    <property type="match status" value="1"/>
</dbReference>
<evidence type="ECO:0000256" key="7">
    <source>
        <dbReference type="ARBA" id="ARBA00022679"/>
    </source>
</evidence>
<feature type="region of interest" description="Disordered" evidence="12">
    <location>
        <begin position="1"/>
        <end position="54"/>
    </location>
</feature>
<reference evidence="16" key="1">
    <citation type="journal article" date="2019" name="Gigascience">
        <title>De novo genome assembly of the endangered Acer yangbiense, a plant species with extremely small populations endemic to Yunnan Province, China.</title>
        <authorList>
            <person name="Yang J."/>
            <person name="Wariss H.M."/>
            <person name="Tao L."/>
            <person name="Zhang R."/>
            <person name="Yun Q."/>
            <person name="Hollingsworth P."/>
            <person name="Dao Z."/>
            <person name="Luo G."/>
            <person name="Guo H."/>
            <person name="Ma Y."/>
            <person name="Sun W."/>
        </authorList>
    </citation>
    <scope>NUCLEOTIDE SEQUENCE [LARGE SCALE GENOMIC DNA]</scope>
    <source>
        <strain evidence="16">cv. br00</strain>
    </source>
</reference>
<dbReference type="EMBL" id="VDCV01000016">
    <property type="protein sequence ID" value="KAB5520951.1"/>
    <property type="molecule type" value="Genomic_DNA"/>
</dbReference>
<dbReference type="GO" id="GO:0005524">
    <property type="term" value="F:ATP binding"/>
    <property type="evidence" value="ECO:0007669"/>
    <property type="project" value="InterPro"/>
</dbReference>
<comment type="similarity">
    <text evidence="3">In the N-terminal section; belongs to the uridine kinase family.</text>
</comment>
<dbReference type="UniPathway" id="UPA00574">
    <property type="reaction ID" value="UER00637"/>
</dbReference>
<evidence type="ECO:0000256" key="10">
    <source>
        <dbReference type="ARBA" id="ARBA00023134"/>
    </source>
</evidence>